<dbReference type="Proteomes" id="UP001234297">
    <property type="component" value="Chromosome 4"/>
</dbReference>
<accession>A0ACC2KC62</accession>
<reference evidence="1 2" key="1">
    <citation type="journal article" date="2022" name="Hortic Res">
        <title>A haplotype resolved chromosomal level avocado genome allows analysis of novel avocado genes.</title>
        <authorList>
            <person name="Nath O."/>
            <person name="Fletcher S.J."/>
            <person name="Hayward A."/>
            <person name="Shaw L.M."/>
            <person name="Masouleh A.K."/>
            <person name="Furtado A."/>
            <person name="Henry R.J."/>
            <person name="Mitter N."/>
        </authorList>
    </citation>
    <scope>NUCLEOTIDE SEQUENCE [LARGE SCALE GENOMIC DNA]</scope>
    <source>
        <strain evidence="2">cv. Hass</strain>
    </source>
</reference>
<keyword evidence="2" id="KW-1185">Reference proteome</keyword>
<evidence type="ECO:0000313" key="2">
    <source>
        <dbReference type="Proteomes" id="UP001234297"/>
    </source>
</evidence>
<proteinExistence type="predicted"/>
<protein>
    <submittedName>
        <fullName evidence="1">Uncharacterized protein</fullName>
    </submittedName>
</protein>
<sequence length="90" mass="10148">MKPTSIWFTFFLLSLIGSCLGRPLYPLPSKTYEEKRQPLQTFRPYNIAHRGSNGEFPEETAPAYMRAIEEGADFIESDIIATKDGALMSS</sequence>
<dbReference type="EMBL" id="CM056812">
    <property type="protein sequence ID" value="KAJ8618720.1"/>
    <property type="molecule type" value="Genomic_DNA"/>
</dbReference>
<gene>
    <name evidence="1" type="ORF">MRB53_014906</name>
</gene>
<organism evidence="1 2">
    <name type="scientific">Persea americana</name>
    <name type="common">Avocado</name>
    <dbReference type="NCBI Taxonomy" id="3435"/>
    <lineage>
        <taxon>Eukaryota</taxon>
        <taxon>Viridiplantae</taxon>
        <taxon>Streptophyta</taxon>
        <taxon>Embryophyta</taxon>
        <taxon>Tracheophyta</taxon>
        <taxon>Spermatophyta</taxon>
        <taxon>Magnoliopsida</taxon>
        <taxon>Magnoliidae</taxon>
        <taxon>Laurales</taxon>
        <taxon>Lauraceae</taxon>
        <taxon>Persea</taxon>
    </lineage>
</organism>
<comment type="caution">
    <text evidence="1">The sequence shown here is derived from an EMBL/GenBank/DDBJ whole genome shotgun (WGS) entry which is preliminary data.</text>
</comment>
<name>A0ACC2KC62_PERAE</name>
<evidence type="ECO:0000313" key="1">
    <source>
        <dbReference type="EMBL" id="KAJ8618720.1"/>
    </source>
</evidence>